<evidence type="ECO:0000256" key="8">
    <source>
        <dbReference type="ARBA" id="ARBA00066884"/>
    </source>
</evidence>
<evidence type="ECO:0000256" key="2">
    <source>
        <dbReference type="ARBA" id="ARBA00022679"/>
    </source>
</evidence>
<dbReference type="EMBL" id="CP085043">
    <property type="protein sequence ID" value="UZF14559.1"/>
    <property type="molecule type" value="Genomic_DNA"/>
</dbReference>
<proteinExistence type="inferred from homology"/>
<feature type="domain" description="THIF-type NAD/FAD binding fold" evidence="13">
    <location>
        <begin position="9"/>
        <end position="244"/>
    </location>
</feature>
<dbReference type="InterPro" id="IPR035985">
    <property type="entry name" value="Ubiquitin-activating_enz"/>
</dbReference>
<evidence type="ECO:0000313" key="14">
    <source>
        <dbReference type="EMBL" id="CUV56681.1"/>
    </source>
</evidence>
<comment type="subunit">
    <text evidence="7">Homodimer. Forms a stable heterotetrameric complex of 2 MoeB and 2 MoaD during adenylation of MoaD.</text>
</comment>
<dbReference type="GO" id="GO:0005829">
    <property type="term" value="C:cytosol"/>
    <property type="evidence" value="ECO:0007669"/>
    <property type="project" value="TreeGrafter"/>
</dbReference>
<reference evidence="14" key="1">
    <citation type="submission" date="2015-10" db="EMBL/GenBank/DDBJ databases">
        <authorList>
            <person name="Gilbert D.G."/>
        </authorList>
    </citation>
    <scope>NUCLEOTIDE SEQUENCE</scope>
    <source>
        <strain evidence="14">Phyl III-seqv23</strain>
    </source>
</reference>
<dbReference type="AlphaFoldDB" id="A0A0S4WYD1"/>
<dbReference type="GO" id="GO:0008146">
    <property type="term" value="F:sulfotransferase activity"/>
    <property type="evidence" value="ECO:0007669"/>
    <property type="project" value="TreeGrafter"/>
</dbReference>
<dbReference type="InterPro" id="IPR000594">
    <property type="entry name" value="ThiF_NAD_FAD-bd"/>
</dbReference>
<dbReference type="FunFam" id="3.40.50.720:FF:000033">
    <property type="entry name" value="Adenylyltransferase and sulfurtransferase MOCS3"/>
    <property type="match status" value="1"/>
</dbReference>
<organism evidence="14">
    <name type="scientific">Ralstonia solanacearum</name>
    <name type="common">Pseudomonas solanacearum</name>
    <dbReference type="NCBI Taxonomy" id="305"/>
    <lineage>
        <taxon>Bacteria</taxon>
        <taxon>Pseudomonadati</taxon>
        <taxon>Pseudomonadota</taxon>
        <taxon>Betaproteobacteria</taxon>
        <taxon>Burkholderiales</taxon>
        <taxon>Burkholderiaceae</taxon>
        <taxon>Ralstonia</taxon>
        <taxon>Ralstonia solanacearum species complex</taxon>
    </lineage>
</organism>
<dbReference type="PANTHER" id="PTHR10953:SF102">
    <property type="entry name" value="ADENYLYLTRANSFERASE AND SULFURTRANSFERASE MOCS3"/>
    <property type="match status" value="1"/>
</dbReference>
<comment type="function">
    <text evidence="6">Catalyzes the adenylation by ATP of the carboxyl group of the C-terminal glycine of sulfur carrier protein MoaD.</text>
</comment>
<dbReference type="GO" id="GO:0004792">
    <property type="term" value="F:thiosulfate-cyanide sulfurtransferase activity"/>
    <property type="evidence" value="ECO:0007669"/>
    <property type="project" value="TreeGrafter"/>
</dbReference>
<evidence type="ECO:0000256" key="1">
    <source>
        <dbReference type="ARBA" id="ARBA00009919"/>
    </source>
</evidence>
<dbReference type="GO" id="GO:0008641">
    <property type="term" value="F:ubiquitin-like modifier activating enzyme activity"/>
    <property type="evidence" value="ECO:0007669"/>
    <property type="project" value="InterPro"/>
</dbReference>
<dbReference type="InterPro" id="IPR045886">
    <property type="entry name" value="ThiF/MoeB/HesA"/>
</dbReference>
<dbReference type="EC" id="2.7.7.80" evidence="8"/>
<accession>A0A0S4WYD1</accession>
<evidence type="ECO:0000259" key="13">
    <source>
        <dbReference type="Pfam" id="PF00899"/>
    </source>
</evidence>
<evidence type="ECO:0000256" key="4">
    <source>
        <dbReference type="ARBA" id="ARBA00022840"/>
    </source>
</evidence>
<dbReference type="CDD" id="cd00757">
    <property type="entry name" value="ThiF_MoeB_HesA_family"/>
    <property type="match status" value="1"/>
</dbReference>
<evidence type="ECO:0000256" key="12">
    <source>
        <dbReference type="ARBA" id="ARBA00078531"/>
    </source>
</evidence>
<dbReference type="PANTHER" id="PTHR10953">
    <property type="entry name" value="UBIQUITIN-ACTIVATING ENZYME E1"/>
    <property type="match status" value="1"/>
</dbReference>
<evidence type="ECO:0000256" key="3">
    <source>
        <dbReference type="ARBA" id="ARBA00022741"/>
    </source>
</evidence>
<keyword evidence="3" id="KW-0547">Nucleotide-binding</keyword>
<dbReference type="Pfam" id="PF00899">
    <property type="entry name" value="ThiF"/>
    <property type="match status" value="1"/>
</dbReference>
<dbReference type="SUPFAM" id="SSF69572">
    <property type="entry name" value="Activating enzymes of the ubiquitin-like proteins"/>
    <property type="match status" value="1"/>
</dbReference>
<evidence type="ECO:0000256" key="11">
    <source>
        <dbReference type="ARBA" id="ARBA00075328"/>
    </source>
</evidence>
<dbReference type="NCBIfam" id="NF004281">
    <property type="entry name" value="PRK05690.1"/>
    <property type="match status" value="1"/>
</dbReference>
<name>A0A0S4WYD1_RALSL</name>
<evidence type="ECO:0000256" key="10">
    <source>
        <dbReference type="ARBA" id="ARBA00075110"/>
    </source>
</evidence>
<comment type="catalytic activity">
    <reaction evidence="5">
        <text>[molybdopterin-synthase sulfur-carrier protein]-C-terminal Gly-Gly + ATP + H(+) = [molybdopterin-synthase sulfur-carrier protein]-C-terminal Gly-Gly-AMP + diphosphate</text>
        <dbReference type="Rhea" id="RHEA:43616"/>
        <dbReference type="Rhea" id="RHEA-COMP:12159"/>
        <dbReference type="Rhea" id="RHEA-COMP:12202"/>
        <dbReference type="ChEBI" id="CHEBI:15378"/>
        <dbReference type="ChEBI" id="CHEBI:30616"/>
        <dbReference type="ChEBI" id="CHEBI:33019"/>
        <dbReference type="ChEBI" id="CHEBI:90618"/>
        <dbReference type="ChEBI" id="CHEBI:90778"/>
        <dbReference type="EC" id="2.7.7.80"/>
    </reaction>
</comment>
<gene>
    <name evidence="14" type="primary">moeB</name>
    <name evidence="15" type="ORF">LH706_16390</name>
    <name evidence="14" type="ORF">RUN215_v1_940036</name>
</gene>
<comment type="similarity">
    <text evidence="1">Belongs to the HesA/MoeB/ThiF family.</text>
</comment>
<evidence type="ECO:0000256" key="9">
    <source>
        <dbReference type="ARBA" id="ARBA00073635"/>
    </source>
</evidence>
<evidence type="ECO:0000256" key="7">
    <source>
        <dbReference type="ARBA" id="ARBA00063809"/>
    </source>
</evidence>
<keyword evidence="14" id="KW-0548">Nucleotidyltransferase</keyword>
<protein>
    <recommendedName>
        <fullName evidence="9">Molybdopterin-synthase adenylyltransferase</fullName>
        <ecNumber evidence="8">2.7.7.80</ecNumber>
    </recommendedName>
    <alternativeName>
        <fullName evidence="12">MoaD protein adenylase</fullName>
    </alternativeName>
    <alternativeName>
        <fullName evidence="10">Molybdopterin-converting factor subunit 1 adenylase</fullName>
    </alternativeName>
    <alternativeName>
        <fullName evidence="11">Sulfur carrier protein MoaD adenylyltransferase</fullName>
    </alternativeName>
</protein>
<sequence length="249" mass="26085">MNDNQLLRYSRHILLDEIGIEGQSRLLAAHALVIGAGGLGAAALPYLAAAGIGTLTIVDDDSVDLTNLQRQIIHTTESVGHPKVESARQAIARLNPEVRVHAVRQRLDADGIGALLDGVTVVLDCSDNFATRQATNQACVRARVPLVSGAAIRFDGQISVFDSRTGGPCYACLFPPDEPAPEVACATMGVFSPLVGMVGTVQAAEALKLAAGIGQSLAGRLLMLDGLAMEWTIMRIARQPSCPVCGSGH</sequence>
<dbReference type="EMBL" id="LN899820">
    <property type="protein sequence ID" value="CUV56681.1"/>
    <property type="molecule type" value="Genomic_DNA"/>
</dbReference>
<dbReference type="GO" id="GO:0005524">
    <property type="term" value="F:ATP binding"/>
    <property type="evidence" value="ECO:0007669"/>
    <property type="project" value="UniProtKB-KW"/>
</dbReference>
<keyword evidence="2 14" id="KW-0808">Transferase</keyword>
<dbReference type="GO" id="GO:0061605">
    <property type="term" value="F:molybdopterin-synthase adenylyltransferase activity"/>
    <property type="evidence" value="ECO:0007669"/>
    <property type="project" value="UniProtKB-EC"/>
</dbReference>
<keyword evidence="4" id="KW-0067">ATP-binding</keyword>
<evidence type="ECO:0000313" key="15">
    <source>
        <dbReference type="EMBL" id="UZF14559.1"/>
    </source>
</evidence>
<evidence type="ECO:0000256" key="5">
    <source>
        <dbReference type="ARBA" id="ARBA00052218"/>
    </source>
</evidence>
<dbReference type="Gene3D" id="3.40.50.720">
    <property type="entry name" value="NAD(P)-binding Rossmann-like Domain"/>
    <property type="match status" value="1"/>
</dbReference>
<reference evidence="15" key="2">
    <citation type="submission" date="2021-10" db="EMBL/GenBank/DDBJ databases">
        <title>Complete genome sequences of five Ralstonia solancearum strains isolated from sunflower.</title>
        <authorList>
            <person name="She X."/>
            <person name="He Z."/>
        </authorList>
    </citation>
    <scope>NUCLEOTIDE SEQUENCE</scope>
    <source>
        <strain evidence="15">RS638</strain>
    </source>
</reference>
<evidence type="ECO:0000256" key="6">
    <source>
        <dbReference type="ARBA" id="ARBA00055169"/>
    </source>
</evidence>